<dbReference type="OrthoDB" id="201153at2759"/>
<proteinExistence type="predicted"/>
<reference evidence="2" key="1">
    <citation type="submission" date="2018-11" db="EMBL/GenBank/DDBJ databases">
        <authorList>
            <consortium name="Pathogen Informatics"/>
        </authorList>
    </citation>
    <scope>NUCLEOTIDE SEQUENCE</scope>
</reference>
<evidence type="ECO:0000313" key="2">
    <source>
        <dbReference type="EMBL" id="VEL25599.1"/>
    </source>
</evidence>
<dbReference type="Pfam" id="PF03109">
    <property type="entry name" value="ABC1"/>
    <property type="match status" value="1"/>
</dbReference>
<sequence length="71" mass="8202">MQTDPNWSNFLYNPKTGKIVLLDFGASRHYQKSFVDDYIRVIHAASIGDRDGIYKYSHQLGFLTGYETKVN</sequence>
<gene>
    <name evidence="2" type="ORF">PXEA_LOCUS19039</name>
</gene>
<dbReference type="InterPro" id="IPR004147">
    <property type="entry name" value="ABC1_dom"/>
</dbReference>
<keyword evidence="3" id="KW-1185">Reference proteome</keyword>
<feature type="domain" description="ABC1 atypical kinase-like" evidence="1">
    <location>
        <begin position="1"/>
        <end position="56"/>
    </location>
</feature>
<dbReference type="InterPro" id="IPR051409">
    <property type="entry name" value="Atypical_kinase_ADCK"/>
</dbReference>
<accession>A0A3S5BIL7</accession>
<comment type="caution">
    <text evidence="2">The sequence shown here is derived from an EMBL/GenBank/DDBJ whole genome shotgun (WGS) entry which is preliminary data.</text>
</comment>
<dbReference type="PANTHER" id="PTHR43851">
    <property type="match status" value="1"/>
</dbReference>
<organism evidence="2 3">
    <name type="scientific">Protopolystoma xenopodis</name>
    <dbReference type="NCBI Taxonomy" id="117903"/>
    <lineage>
        <taxon>Eukaryota</taxon>
        <taxon>Metazoa</taxon>
        <taxon>Spiralia</taxon>
        <taxon>Lophotrochozoa</taxon>
        <taxon>Platyhelminthes</taxon>
        <taxon>Monogenea</taxon>
        <taxon>Polyopisthocotylea</taxon>
        <taxon>Polystomatidea</taxon>
        <taxon>Polystomatidae</taxon>
        <taxon>Protopolystoma</taxon>
    </lineage>
</organism>
<dbReference type="Proteomes" id="UP000784294">
    <property type="component" value="Unassembled WGS sequence"/>
</dbReference>
<name>A0A3S5BIL7_9PLAT</name>
<dbReference type="PANTHER" id="PTHR43851:SF3">
    <property type="entry name" value="COENZYME Q8"/>
    <property type="match status" value="1"/>
</dbReference>
<protein>
    <recommendedName>
        <fullName evidence="1">ABC1 atypical kinase-like domain-containing protein</fullName>
    </recommendedName>
</protein>
<dbReference type="GO" id="GO:0006744">
    <property type="term" value="P:ubiquinone biosynthetic process"/>
    <property type="evidence" value="ECO:0007669"/>
    <property type="project" value="TreeGrafter"/>
</dbReference>
<dbReference type="AlphaFoldDB" id="A0A3S5BIL7"/>
<evidence type="ECO:0000313" key="3">
    <source>
        <dbReference type="Proteomes" id="UP000784294"/>
    </source>
</evidence>
<evidence type="ECO:0000259" key="1">
    <source>
        <dbReference type="Pfam" id="PF03109"/>
    </source>
</evidence>
<dbReference type="EMBL" id="CAAALY010075055">
    <property type="protein sequence ID" value="VEL25599.1"/>
    <property type="molecule type" value="Genomic_DNA"/>
</dbReference>